<evidence type="ECO:0000256" key="2">
    <source>
        <dbReference type="ARBA" id="ARBA00012100"/>
    </source>
</evidence>
<dbReference type="SMART" id="SM00823">
    <property type="entry name" value="PKS_PP"/>
    <property type="match status" value="1"/>
</dbReference>
<dbReference type="Pfam" id="PF00857">
    <property type="entry name" value="Isochorismatase"/>
    <property type="match status" value="1"/>
</dbReference>
<dbReference type="InterPro" id="IPR020806">
    <property type="entry name" value="PKS_PP-bd"/>
</dbReference>
<dbReference type="InterPro" id="IPR036736">
    <property type="entry name" value="ACP-like_sf"/>
</dbReference>
<dbReference type="Gene3D" id="1.10.1200.10">
    <property type="entry name" value="ACP-like"/>
    <property type="match status" value="1"/>
</dbReference>
<reference evidence="8 9" key="1">
    <citation type="submission" date="2021-08" db="EMBL/GenBank/DDBJ databases">
        <title>Streptomyces sp. PTM05 isolated from lichen.</title>
        <authorList>
            <person name="Somphong A."/>
            <person name="Phongsopitanun W."/>
            <person name="Tanasupawat S."/>
        </authorList>
    </citation>
    <scope>NUCLEOTIDE SEQUENCE [LARGE SCALE GENOMIC DNA]</scope>
    <source>
        <strain evidence="8 9">Ptm05</strain>
    </source>
</reference>
<evidence type="ECO:0000256" key="3">
    <source>
        <dbReference type="ARBA" id="ARBA00022450"/>
    </source>
</evidence>
<dbReference type="InterPro" id="IPR016291">
    <property type="entry name" value="Isochorismatase"/>
</dbReference>
<evidence type="ECO:0000313" key="9">
    <source>
        <dbReference type="Proteomes" id="UP001198565"/>
    </source>
</evidence>
<evidence type="ECO:0000259" key="7">
    <source>
        <dbReference type="PROSITE" id="PS50075"/>
    </source>
</evidence>
<organism evidence="8 9">
    <name type="scientific">Streptantibioticus parmotrematis</name>
    <dbReference type="NCBI Taxonomy" id="2873249"/>
    <lineage>
        <taxon>Bacteria</taxon>
        <taxon>Bacillati</taxon>
        <taxon>Actinomycetota</taxon>
        <taxon>Actinomycetes</taxon>
        <taxon>Kitasatosporales</taxon>
        <taxon>Streptomycetaceae</taxon>
        <taxon>Streptantibioticus</taxon>
    </lineage>
</organism>
<keyword evidence="5" id="KW-0378">Hydrolase</keyword>
<dbReference type="InterPro" id="IPR000868">
    <property type="entry name" value="Isochorismatase-like_dom"/>
</dbReference>
<dbReference type="InterPro" id="IPR050272">
    <property type="entry name" value="Isochorismatase-like_hydrls"/>
</dbReference>
<keyword evidence="9" id="KW-1185">Reference proteome</keyword>
<dbReference type="PRINTS" id="PR01398">
    <property type="entry name" value="ISCHRISMTASE"/>
</dbReference>
<evidence type="ECO:0000256" key="1">
    <source>
        <dbReference type="ARBA" id="ARBA00004924"/>
    </source>
</evidence>
<evidence type="ECO:0000256" key="4">
    <source>
        <dbReference type="ARBA" id="ARBA00022553"/>
    </source>
</evidence>
<dbReference type="EC" id="3.3.2.1" evidence="2"/>
<keyword evidence="3" id="KW-0596">Phosphopantetheine</keyword>
<sequence>MALPDIAPYSMPAPASLPTGRVAWDVDPDRAVLLVHDLQNYFLDAFTPDASPVSELLRNVKALTDACRRAGIPVVYSAQPGGQTPAERGLQQDFWGPGLPADARAAAVHEAVAPAEGDTVLTKWKYSAFVRTDLERRMRDQGRDQLLITGVYAHIGVLMSACDAWMRDLRAFVIADAVADFSERDHRMALEWAAGKCAVVTTASRVLDALGDDPAPGAAGNTSAWTAERVRADVAAVLGDPPEDVPLDESLIDYGLDSIRLMTLVERWREEGAVVSITDFADRVTVRAWADVLAGARR</sequence>
<dbReference type="SUPFAM" id="SSF52499">
    <property type="entry name" value="Isochorismatase-like hydrolases"/>
    <property type="match status" value="1"/>
</dbReference>
<evidence type="ECO:0000256" key="5">
    <source>
        <dbReference type="ARBA" id="ARBA00022801"/>
    </source>
</evidence>
<dbReference type="PIRSF" id="PIRSF001111">
    <property type="entry name" value="Isochorismatase"/>
    <property type="match status" value="1"/>
</dbReference>
<comment type="catalytic activity">
    <reaction evidence="6">
        <text>isochorismate + H2O = (2S,3S)-2,3-dihydroxy-2,3-dihydrobenzoate + pyruvate</text>
        <dbReference type="Rhea" id="RHEA:11112"/>
        <dbReference type="ChEBI" id="CHEBI:15361"/>
        <dbReference type="ChEBI" id="CHEBI:15377"/>
        <dbReference type="ChEBI" id="CHEBI:29780"/>
        <dbReference type="ChEBI" id="CHEBI:58764"/>
        <dbReference type="EC" id="3.3.2.1"/>
    </reaction>
</comment>
<dbReference type="PROSITE" id="PS50075">
    <property type="entry name" value="CARRIER"/>
    <property type="match status" value="1"/>
</dbReference>
<dbReference type="PANTHER" id="PTHR43540:SF3">
    <property type="entry name" value="ENTEROBACTIN SYNTHASE COMPONENT B"/>
    <property type="match status" value="1"/>
</dbReference>
<dbReference type="Pfam" id="PF00550">
    <property type="entry name" value="PP-binding"/>
    <property type="match status" value="1"/>
</dbReference>
<dbReference type="EMBL" id="JAINVZ010000017">
    <property type="protein sequence ID" value="MBY8887661.1"/>
    <property type="molecule type" value="Genomic_DNA"/>
</dbReference>
<proteinExistence type="predicted"/>
<dbReference type="InterPro" id="IPR036380">
    <property type="entry name" value="Isochorismatase-like_sf"/>
</dbReference>
<keyword evidence="4" id="KW-0597">Phosphoprotein</keyword>
<gene>
    <name evidence="8" type="ORF">K7472_22875</name>
</gene>
<feature type="domain" description="Carrier" evidence="7">
    <location>
        <begin position="221"/>
        <end position="297"/>
    </location>
</feature>
<dbReference type="InterPro" id="IPR009081">
    <property type="entry name" value="PP-bd_ACP"/>
</dbReference>
<dbReference type="PANTHER" id="PTHR43540">
    <property type="entry name" value="PEROXYUREIDOACRYLATE/UREIDOACRYLATE AMIDOHYDROLASE-RELATED"/>
    <property type="match status" value="1"/>
</dbReference>
<dbReference type="Proteomes" id="UP001198565">
    <property type="component" value="Unassembled WGS sequence"/>
</dbReference>
<accession>A0ABS7QWR6</accession>
<protein>
    <recommendedName>
        <fullName evidence="2">isochorismatase</fullName>
        <ecNumber evidence="2">3.3.2.1</ecNumber>
    </recommendedName>
</protein>
<dbReference type="Gene3D" id="3.40.50.850">
    <property type="entry name" value="Isochorismatase-like"/>
    <property type="match status" value="1"/>
</dbReference>
<evidence type="ECO:0000313" key="8">
    <source>
        <dbReference type="EMBL" id="MBY8887661.1"/>
    </source>
</evidence>
<dbReference type="SUPFAM" id="SSF47336">
    <property type="entry name" value="ACP-like"/>
    <property type="match status" value="1"/>
</dbReference>
<evidence type="ECO:0000256" key="6">
    <source>
        <dbReference type="ARBA" id="ARBA00048590"/>
    </source>
</evidence>
<comment type="pathway">
    <text evidence="1">Siderophore biosynthesis.</text>
</comment>
<comment type="caution">
    <text evidence="8">The sequence shown here is derived from an EMBL/GenBank/DDBJ whole genome shotgun (WGS) entry which is preliminary data.</text>
</comment>
<name>A0ABS7QWR6_9ACTN</name>